<dbReference type="OrthoDB" id="4493697at2759"/>
<dbReference type="RefSeq" id="XP_025554860.1">
    <property type="nucleotide sequence ID" value="XM_025699235.1"/>
</dbReference>
<feature type="compositionally biased region" description="Polar residues" evidence="1">
    <location>
        <begin position="57"/>
        <end position="74"/>
    </location>
</feature>
<evidence type="ECO:0008006" key="4">
    <source>
        <dbReference type="Google" id="ProtNLM"/>
    </source>
</evidence>
<dbReference type="EMBL" id="KZ824270">
    <property type="protein sequence ID" value="RAL15706.1"/>
    <property type="molecule type" value="Genomic_DNA"/>
</dbReference>
<dbReference type="GeneID" id="37203524"/>
<gene>
    <name evidence="2" type="ORF">BO97DRAFT_458575</name>
</gene>
<keyword evidence="3" id="KW-1185">Reference proteome</keyword>
<evidence type="ECO:0000313" key="3">
    <source>
        <dbReference type="Proteomes" id="UP000248961"/>
    </source>
</evidence>
<protein>
    <recommendedName>
        <fullName evidence="4">BTB domain-containing protein</fullName>
    </recommendedName>
</protein>
<dbReference type="VEuPathDB" id="FungiDB:BO97DRAFT_458575"/>
<dbReference type="AlphaFoldDB" id="A0A395I730"/>
<feature type="region of interest" description="Disordered" evidence="1">
    <location>
        <begin position="346"/>
        <end position="370"/>
    </location>
</feature>
<dbReference type="Proteomes" id="UP000248961">
    <property type="component" value="Unassembled WGS sequence"/>
</dbReference>
<sequence length="370" mass="39979">MSSVQESAQGPGNPPAAPRPQVQANQPQQARRAQAAGTRRDATQQTGTSPPAKRVRSNAQANASAQPVTGQPNIGNPAIVNNRATVNNRPTVNNNNVRPSANQAGVNQPGLNQPVVNQLEATPPPGVSRFLPTYQPVFNNQQFTILIWVGVQHTAFFVDLEQIRPYSNQLYAWMVSAKRQGTRLMTLRDEDPATFSNFIKWTGDRVLFDGLWLPDLAPVFKLWHFAERHTCPELKSDLLLYLQSWLGGNRAPIPLSTIQYVYASSRPGSMMRKMVAEVNAWRLGCVEFRGTKTVAPREYIEDLAEGLLAVRTVCPVTGLAGDFATRYLQVQAEGAQAGNAQAGGVQAQGAQAGGPHAGGAQAQGAQQNAA</sequence>
<accession>A0A395I730</accession>
<feature type="compositionally biased region" description="Low complexity" evidence="1">
    <location>
        <begin position="358"/>
        <end position="370"/>
    </location>
</feature>
<proteinExistence type="predicted"/>
<feature type="compositionally biased region" description="Polar residues" evidence="1">
    <location>
        <begin position="1"/>
        <end position="10"/>
    </location>
</feature>
<evidence type="ECO:0000313" key="2">
    <source>
        <dbReference type="EMBL" id="RAL15706.1"/>
    </source>
</evidence>
<evidence type="ECO:0000256" key="1">
    <source>
        <dbReference type="SAM" id="MobiDB-lite"/>
    </source>
</evidence>
<name>A0A395I730_ASPHC</name>
<feature type="compositionally biased region" description="Low complexity" evidence="1">
    <location>
        <begin position="80"/>
        <end position="99"/>
    </location>
</feature>
<organism evidence="2 3">
    <name type="scientific">Aspergillus homomorphus (strain CBS 101889)</name>
    <dbReference type="NCBI Taxonomy" id="1450537"/>
    <lineage>
        <taxon>Eukaryota</taxon>
        <taxon>Fungi</taxon>
        <taxon>Dikarya</taxon>
        <taxon>Ascomycota</taxon>
        <taxon>Pezizomycotina</taxon>
        <taxon>Eurotiomycetes</taxon>
        <taxon>Eurotiomycetidae</taxon>
        <taxon>Eurotiales</taxon>
        <taxon>Aspergillaceae</taxon>
        <taxon>Aspergillus</taxon>
        <taxon>Aspergillus subgen. Circumdati</taxon>
    </lineage>
</organism>
<reference evidence="2 3" key="1">
    <citation type="submission" date="2018-02" db="EMBL/GenBank/DDBJ databases">
        <title>The genomes of Aspergillus section Nigri reveals drivers in fungal speciation.</title>
        <authorList>
            <consortium name="DOE Joint Genome Institute"/>
            <person name="Vesth T.C."/>
            <person name="Nybo J."/>
            <person name="Theobald S."/>
            <person name="Brandl J."/>
            <person name="Frisvad J.C."/>
            <person name="Nielsen K.F."/>
            <person name="Lyhne E.K."/>
            <person name="Kogle M.E."/>
            <person name="Kuo A."/>
            <person name="Riley R."/>
            <person name="Clum A."/>
            <person name="Nolan M."/>
            <person name="Lipzen A."/>
            <person name="Salamov A."/>
            <person name="Henrissat B."/>
            <person name="Wiebenga A."/>
            <person name="De vries R.P."/>
            <person name="Grigoriev I.V."/>
            <person name="Mortensen U.H."/>
            <person name="Andersen M.R."/>
            <person name="Baker S.E."/>
        </authorList>
    </citation>
    <scope>NUCLEOTIDE SEQUENCE [LARGE SCALE GENOMIC DNA]</scope>
    <source>
        <strain evidence="2 3">CBS 101889</strain>
    </source>
</reference>
<feature type="region of interest" description="Disordered" evidence="1">
    <location>
        <begin position="1"/>
        <end position="108"/>
    </location>
</feature>
<feature type="compositionally biased region" description="Low complexity" evidence="1">
    <location>
        <begin position="19"/>
        <end position="37"/>
    </location>
</feature>